<dbReference type="Proteomes" id="UP000198506">
    <property type="component" value="Unassembled WGS sequence"/>
</dbReference>
<gene>
    <name evidence="1" type="ORF">SAMN04487783_2215</name>
</gene>
<dbReference type="SUPFAM" id="SSF56112">
    <property type="entry name" value="Protein kinase-like (PK-like)"/>
    <property type="match status" value="1"/>
</dbReference>
<keyword evidence="1" id="KW-0418">Kinase</keyword>
<dbReference type="EMBL" id="FOZN01000003">
    <property type="protein sequence ID" value="SFS16122.1"/>
    <property type="molecule type" value="Genomic_DNA"/>
</dbReference>
<organism evidence="1 2">
    <name type="scientific">Agrococcus baldri</name>
    <dbReference type="NCBI Taxonomy" id="153730"/>
    <lineage>
        <taxon>Bacteria</taxon>
        <taxon>Bacillati</taxon>
        <taxon>Actinomycetota</taxon>
        <taxon>Actinomycetes</taxon>
        <taxon>Micrococcales</taxon>
        <taxon>Microbacteriaceae</taxon>
        <taxon>Agrococcus</taxon>
    </lineage>
</organism>
<reference evidence="1 2" key="1">
    <citation type="submission" date="2016-10" db="EMBL/GenBank/DDBJ databases">
        <authorList>
            <person name="Varghese N."/>
            <person name="Submissions S."/>
        </authorList>
    </citation>
    <scope>NUCLEOTIDE SEQUENCE [LARGE SCALE GENOMIC DNA]</scope>
    <source>
        <strain evidence="1 2">IAM 15147</strain>
    </source>
</reference>
<dbReference type="InterPro" id="IPR011009">
    <property type="entry name" value="Kinase-like_dom_sf"/>
</dbReference>
<dbReference type="GO" id="GO:0016301">
    <property type="term" value="F:kinase activity"/>
    <property type="evidence" value="ECO:0007669"/>
    <property type="project" value="UniProtKB-KW"/>
</dbReference>
<evidence type="ECO:0000313" key="1">
    <source>
        <dbReference type="EMBL" id="SFS16122.1"/>
    </source>
</evidence>
<evidence type="ECO:0000313" key="2">
    <source>
        <dbReference type="Proteomes" id="UP000198506"/>
    </source>
</evidence>
<comment type="caution">
    <text evidence="1">The sequence shown here is derived from an EMBL/GenBank/DDBJ whole genome shotgun (WGS) entry which is preliminary data.</text>
</comment>
<sequence>MADRHDVQTAFGDLLTIDGGASLSPWSEVWSARVHGGAEEVPAIVKQTWGSPEPLEAWQRTLVARGIRTVAPLAPAVAVGEGDGVEHWVAYPRLNGRDWDGGSADLGAAGRLLGEMHVASEGLVIDGFPGFEWGNPERASIDEDIAAIEASAAEHWPGLDVSRWVSQLDGFVPLLERVRAADVPQLPASLDHRADNLLFDVEGALMLDLENAALAPRILDLAVAALLFPLEHAGSGGSALGGAEWAAFRDAYLAACPLTRQERELWPAALTYMKLEWGTWHLTDGVEAVPEGNLGYLQDLLTLDEHARFPLG</sequence>
<keyword evidence="1" id="KW-0808">Transferase</keyword>
<accession>A0AA94L0A6</accession>
<proteinExistence type="predicted"/>
<name>A0AA94L0A6_9MICO</name>
<dbReference type="Gene3D" id="3.90.1200.10">
    <property type="match status" value="1"/>
</dbReference>
<dbReference type="RefSeq" id="WP_092918754.1">
    <property type="nucleotide sequence ID" value="NZ_FOZN01000003.1"/>
</dbReference>
<keyword evidence="2" id="KW-1185">Reference proteome</keyword>
<dbReference type="AlphaFoldDB" id="A0AA94L0A6"/>
<protein>
    <submittedName>
        <fullName evidence="1">Ser/Thr protein kinase RdoA involved in Cpx stress response, MazF antagonist</fullName>
    </submittedName>
</protein>